<accession>A0ABT7DR96</accession>
<evidence type="ECO:0000313" key="3">
    <source>
        <dbReference type="Proteomes" id="UP001172778"/>
    </source>
</evidence>
<evidence type="ECO:0000313" key="2">
    <source>
        <dbReference type="EMBL" id="MDK2122598.1"/>
    </source>
</evidence>
<keyword evidence="3" id="KW-1185">Reference proteome</keyword>
<feature type="transmembrane region" description="Helical" evidence="1">
    <location>
        <begin position="15"/>
        <end position="37"/>
    </location>
</feature>
<proteinExistence type="predicted"/>
<comment type="caution">
    <text evidence="2">The sequence shown here is derived from an EMBL/GenBank/DDBJ whole genome shotgun (WGS) entry which is preliminary data.</text>
</comment>
<gene>
    <name evidence="2" type="ORF">PZA18_00885</name>
</gene>
<keyword evidence="1" id="KW-0812">Transmembrane</keyword>
<dbReference type="RefSeq" id="WP_284098881.1">
    <property type="nucleotide sequence ID" value="NZ_JARRAF010000001.1"/>
</dbReference>
<reference evidence="2" key="1">
    <citation type="submission" date="2023-03" db="EMBL/GenBank/DDBJ databases">
        <title>Chitinimonas shenzhenensis gen. nov., sp. nov., a novel member of family Burkholderiaceae isolated from activated sludge collected in Shen Zhen, China.</title>
        <authorList>
            <person name="Wang X."/>
        </authorList>
    </citation>
    <scope>NUCLEOTIDE SEQUENCE</scope>
    <source>
        <strain evidence="2">DQS-5</strain>
    </source>
</reference>
<dbReference type="Proteomes" id="UP001172778">
    <property type="component" value="Unassembled WGS sequence"/>
</dbReference>
<keyword evidence="1" id="KW-0472">Membrane</keyword>
<sequence length="81" mass="9198">MNHELASGDFFALNFRAGVIVIKCRVAVYIGWLLGYIKAHTGLYINRLYFYVYQNIAKTNNNSGDMGKIKQIIRESSGHGR</sequence>
<dbReference type="EMBL" id="JARRAF010000001">
    <property type="protein sequence ID" value="MDK2122598.1"/>
    <property type="molecule type" value="Genomic_DNA"/>
</dbReference>
<evidence type="ECO:0000256" key="1">
    <source>
        <dbReference type="SAM" id="Phobius"/>
    </source>
</evidence>
<organism evidence="2 3">
    <name type="scientific">Parachitinimonas caeni</name>
    <dbReference type="NCBI Taxonomy" id="3031301"/>
    <lineage>
        <taxon>Bacteria</taxon>
        <taxon>Pseudomonadati</taxon>
        <taxon>Pseudomonadota</taxon>
        <taxon>Betaproteobacteria</taxon>
        <taxon>Neisseriales</taxon>
        <taxon>Chitinibacteraceae</taxon>
        <taxon>Parachitinimonas</taxon>
    </lineage>
</organism>
<name>A0ABT7DR96_9NEIS</name>
<keyword evidence="1" id="KW-1133">Transmembrane helix</keyword>
<protein>
    <submittedName>
        <fullName evidence="2">Uncharacterized protein</fullName>
    </submittedName>
</protein>